<evidence type="ECO:0000256" key="2">
    <source>
        <dbReference type="SAM" id="Phobius"/>
    </source>
</evidence>
<evidence type="ECO:0000313" key="4">
    <source>
        <dbReference type="Proteomes" id="UP000664521"/>
    </source>
</evidence>
<feature type="transmembrane region" description="Helical" evidence="2">
    <location>
        <begin position="251"/>
        <end position="272"/>
    </location>
</feature>
<keyword evidence="2" id="KW-0472">Membrane</keyword>
<keyword evidence="4" id="KW-1185">Reference proteome</keyword>
<keyword evidence="2" id="KW-0812">Transmembrane</keyword>
<feature type="transmembrane region" description="Helical" evidence="2">
    <location>
        <begin position="162"/>
        <end position="192"/>
    </location>
</feature>
<comment type="caution">
    <text evidence="3">The sequence shown here is derived from an EMBL/GenBank/DDBJ whole genome shotgun (WGS) entry which is preliminary data.</text>
</comment>
<accession>A0A8H3FNJ6</accession>
<dbReference type="Proteomes" id="UP000664521">
    <property type="component" value="Unassembled WGS sequence"/>
</dbReference>
<feature type="compositionally biased region" description="Basic and acidic residues" evidence="1">
    <location>
        <begin position="98"/>
        <end position="111"/>
    </location>
</feature>
<name>A0A8H3FNJ6_9LECA</name>
<reference evidence="3" key="1">
    <citation type="submission" date="2021-03" db="EMBL/GenBank/DDBJ databases">
        <authorList>
            <person name="Tagirdzhanova G."/>
        </authorList>
    </citation>
    <scope>NUCLEOTIDE SEQUENCE</scope>
</reference>
<dbReference type="AlphaFoldDB" id="A0A8H3FNJ6"/>
<evidence type="ECO:0000313" key="3">
    <source>
        <dbReference type="EMBL" id="CAF9927075.1"/>
    </source>
</evidence>
<dbReference type="OrthoDB" id="5420214at2759"/>
<evidence type="ECO:0000256" key="1">
    <source>
        <dbReference type="SAM" id="MobiDB-lite"/>
    </source>
</evidence>
<organism evidence="3 4">
    <name type="scientific">Heterodermia speciosa</name>
    <dbReference type="NCBI Taxonomy" id="116794"/>
    <lineage>
        <taxon>Eukaryota</taxon>
        <taxon>Fungi</taxon>
        <taxon>Dikarya</taxon>
        <taxon>Ascomycota</taxon>
        <taxon>Pezizomycotina</taxon>
        <taxon>Lecanoromycetes</taxon>
        <taxon>OSLEUM clade</taxon>
        <taxon>Lecanoromycetidae</taxon>
        <taxon>Caliciales</taxon>
        <taxon>Physciaceae</taxon>
        <taxon>Heterodermia</taxon>
    </lineage>
</organism>
<keyword evidence="2" id="KW-1133">Transmembrane helix</keyword>
<gene>
    <name evidence="3" type="ORF">HETSPECPRED_006499</name>
</gene>
<proteinExistence type="predicted"/>
<dbReference type="EMBL" id="CAJPDS010000043">
    <property type="protein sequence ID" value="CAF9927075.1"/>
    <property type="molecule type" value="Genomic_DNA"/>
</dbReference>
<feature type="transmembrane region" description="Helical" evidence="2">
    <location>
        <begin position="212"/>
        <end position="231"/>
    </location>
</feature>
<protein>
    <submittedName>
        <fullName evidence="3">Uncharacterized protein</fullName>
    </submittedName>
</protein>
<feature type="region of interest" description="Disordered" evidence="1">
    <location>
        <begin position="1"/>
        <end position="28"/>
    </location>
</feature>
<sequence length="308" mass="34636">MFYDHLSQTPPPNPHAFSGQSSPARDHPECQEIQKMPMAASAFTMQSPLPKIPASVKLPAQTNQSLEFFQPSRSNQANGSCGERWEQKPCQSRPIYDLGKDGEGRHFRQDGLHNLPNDPEKANGGQSPRESARHSPSRRHHTTIHYEPDDMEDESTAEAHSVWILIYLSCLAAFLSALFSLYTILTTTILLLLHPICFFCVERKPFATQIRYFLLSPIAFQLNLIYSDIPIDKHSNSDSFMLVLVNVFGPIYAIWIAASAWVAAGFWAFTAIMGDPDGRDGHGGKDDGRAAVLGVRRWWETWLKRAVR</sequence>
<feature type="region of interest" description="Disordered" evidence="1">
    <location>
        <begin position="92"/>
        <end position="148"/>
    </location>
</feature>